<keyword evidence="4" id="KW-1185">Reference proteome</keyword>
<evidence type="ECO:0000313" key="4">
    <source>
        <dbReference type="Proteomes" id="UP000000503"/>
    </source>
</evidence>
<dbReference type="InterPro" id="IPR018639">
    <property type="entry name" value="DUF2062"/>
</dbReference>
<keyword evidence="1" id="KW-0472">Membrane</keyword>
<dbReference type="OrthoDB" id="370141at2"/>
<protein>
    <recommendedName>
        <fullName evidence="2">DUF2062 domain-containing protein</fullName>
    </recommendedName>
</protein>
<dbReference type="Proteomes" id="UP000000503">
    <property type="component" value="Chromosome"/>
</dbReference>
<dbReference type="eggNOG" id="COG3216">
    <property type="taxonomic scope" value="Bacteria"/>
</dbReference>
<accession>F8EXU1</accession>
<keyword evidence="1" id="KW-0812">Transmembrane</keyword>
<feature type="domain" description="DUF2062" evidence="2">
    <location>
        <begin position="11"/>
        <end position="140"/>
    </location>
</feature>
<dbReference type="NCBIfam" id="TIGR03546">
    <property type="entry name" value="TIGR03546 family protein"/>
    <property type="match status" value="1"/>
</dbReference>
<dbReference type="RefSeq" id="WP_013969395.1">
    <property type="nucleotide sequence ID" value="NC_015732.1"/>
</dbReference>
<feature type="transmembrane region" description="Helical" evidence="1">
    <location>
        <begin position="110"/>
        <end position="135"/>
    </location>
</feature>
<evidence type="ECO:0000256" key="1">
    <source>
        <dbReference type="SAM" id="Phobius"/>
    </source>
</evidence>
<sequence>MFIKWIIKLFKALNSNQNPKEIASGVAFGVWLALLPSQNLLWLLIFCLVFFLRTNLGIMFIVIALCKPLAFICDPVLHTLGYAVLTHKSFYAFFTKLYNVPFLFLTRFNNTIVCGAFLVGLFLWIPLFLVFTFLVKKYRDTFMVMIQNSKIYKAFMKSPLISTFYNLAKKTKDISSAL</sequence>
<dbReference type="KEGG" id="scd:Spica_1977"/>
<proteinExistence type="predicted"/>
<dbReference type="EMBL" id="CP002868">
    <property type="protein sequence ID" value="AEJ20105.1"/>
    <property type="molecule type" value="Genomic_DNA"/>
</dbReference>
<organism evidence="3 4">
    <name type="scientific">Gracilinema caldarium (strain ATCC 51460 / DSM 7334 / H1)</name>
    <name type="common">Treponema caldarium</name>
    <dbReference type="NCBI Taxonomy" id="744872"/>
    <lineage>
        <taxon>Bacteria</taxon>
        <taxon>Pseudomonadati</taxon>
        <taxon>Spirochaetota</taxon>
        <taxon>Spirochaetia</taxon>
        <taxon>Spirochaetales</taxon>
        <taxon>Breznakiellaceae</taxon>
        <taxon>Gracilinema</taxon>
    </lineage>
</organism>
<feature type="transmembrane region" description="Helical" evidence="1">
    <location>
        <begin position="77"/>
        <end position="98"/>
    </location>
</feature>
<dbReference type="HOGENOM" id="CLU_128655_0_0_12"/>
<dbReference type="Pfam" id="PF09835">
    <property type="entry name" value="DUF2062"/>
    <property type="match status" value="1"/>
</dbReference>
<name>F8EXU1_GRAC1</name>
<reference evidence="4" key="1">
    <citation type="journal article" date="2013" name="Stand. Genomic Sci.">
        <title>Genome sequence of the thermophilic fresh-water bacterium Spirochaeta caldaria type strain (H1(T)), reclassification of Spirochaeta caldaria, Spirochaeta stenostrepta, and Spirochaeta zuelzerae in the genus Treponema as Treponema caldaria comb. nov., Treponema stenostrepta comb. nov., and Treponema zuelzerae comb. nov., and emendation of the genus Treponema.</title>
        <authorList>
            <person name="Abt B."/>
            <person name="Goker M."/>
            <person name="Scheuner C."/>
            <person name="Han C."/>
            <person name="Lu M."/>
            <person name="Misra M."/>
            <person name="Lapidus A."/>
            <person name="Nolan M."/>
            <person name="Lucas S."/>
            <person name="Hammon N."/>
            <person name="Deshpande S."/>
            <person name="Cheng J.F."/>
            <person name="Tapia R."/>
            <person name="Goodwin L.A."/>
            <person name="Pitluck S."/>
            <person name="Liolios K."/>
            <person name="Pagani I."/>
            <person name="Ivanova N."/>
            <person name="Mavromatis K."/>
            <person name="Mikhailova N."/>
            <person name="Huntemann M."/>
            <person name="Pati A."/>
            <person name="Chen A."/>
            <person name="Palaniappan K."/>
            <person name="Land M."/>
            <person name="Hauser L."/>
            <person name="Jeffries C.D."/>
            <person name="Rohde M."/>
            <person name="Spring S."/>
            <person name="Gronow S."/>
            <person name="Detter J.C."/>
            <person name="Bristow J."/>
            <person name="Eisen J.A."/>
            <person name="Markowitz V."/>
            <person name="Hugenholtz P."/>
            <person name="Kyrpides N.C."/>
            <person name="Woyke T."/>
            <person name="Klenk H.P."/>
        </authorList>
    </citation>
    <scope>NUCLEOTIDE SEQUENCE</scope>
    <source>
        <strain evidence="4">ATCC 51460 / DSM 7334 / H1</strain>
    </source>
</reference>
<evidence type="ECO:0000313" key="3">
    <source>
        <dbReference type="EMBL" id="AEJ20105.1"/>
    </source>
</evidence>
<evidence type="ECO:0000259" key="2">
    <source>
        <dbReference type="Pfam" id="PF09835"/>
    </source>
</evidence>
<dbReference type="InterPro" id="IPR019935">
    <property type="entry name" value="CHP03546"/>
</dbReference>
<dbReference type="STRING" id="744872.Spica_1977"/>
<keyword evidence="1" id="KW-1133">Transmembrane helix</keyword>
<gene>
    <name evidence="3" type="ordered locus">Spica_1977</name>
</gene>
<feature type="transmembrane region" description="Helical" evidence="1">
    <location>
        <begin position="40"/>
        <end position="65"/>
    </location>
</feature>
<dbReference type="AlphaFoldDB" id="F8EXU1"/>